<accession>A0A6J5KU52</accession>
<reference evidence="1" key="1">
    <citation type="submission" date="2020-04" db="EMBL/GenBank/DDBJ databases">
        <authorList>
            <person name="Chiriac C."/>
            <person name="Salcher M."/>
            <person name="Ghai R."/>
            <person name="Kavagutti S V."/>
        </authorList>
    </citation>
    <scope>NUCLEOTIDE SEQUENCE</scope>
</reference>
<proteinExistence type="predicted"/>
<dbReference type="EMBL" id="LR796172">
    <property type="protein sequence ID" value="CAB4123720.1"/>
    <property type="molecule type" value="Genomic_DNA"/>
</dbReference>
<protein>
    <submittedName>
        <fullName evidence="1">Uncharacterized protein</fullName>
    </submittedName>
</protein>
<sequence>MSTEKIAASGVYTVECYGADGKLKWAEETPNRVVSVGLQNMAGAGLSAGTQSTTWYLGLITGPGAGVTVAFADTMASHAGWTESTAYSNANRVTAIFAAATSANPSVVTNSASAAAFNINTTATIAGAFLVNSNTKSGTTGVLFSASNFTGGDRNVVSGDTLNVTYTFSLTGV</sequence>
<organism evidence="1">
    <name type="scientific">uncultured Caudovirales phage</name>
    <dbReference type="NCBI Taxonomy" id="2100421"/>
    <lineage>
        <taxon>Viruses</taxon>
        <taxon>Duplodnaviria</taxon>
        <taxon>Heunggongvirae</taxon>
        <taxon>Uroviricota</taxon>
        <taxon>Caudoviricetes</taxon>
        <taxon>Peduoviridae</taxon>
        <taxon>Maltschvirus</taxon>
        <taxon>Maltschvirus maltsch</taxon>
    </lineage>
</organism>
<evidence type="ECO:0000313" key="1">
    <source>
        <dbReference type="EMBL" id="CAB4123720.1"/>
    </source>
</evidence>
<name>A0A6J5KU52_9CAUD</name>
<gene>
    <name evidence="1" type="ORF">UFOVP48_69</name>
</gene>